<dbReference type="Proteomes" id="UP001454036">
    <property type="component" value="Unassembled WGS sequence"/>
</dbReference>
<evidence type="ECO:0000313" key="2">
    <source>
        <dbReference type="Proteomes" id="UP001454036"/>
    </source>
</evidence>
<comment type="caution">
    <text evidence="1">The sequence shown here is derived from an EMBL/GenBank/DDBJ whole genome shotgun (WGS) entry which is preliminary data.</text>
</comment>
<protein>
    <submittedName>
        <fullName evidence="1">Uncharacterized protein</fullName>
    </submittedName>
</protein>
<dbReference type="AlphaFoldDB" id="A0AAV3QXU3"/>
<accession>A0AAV3QXU3</accession>
<gene>
    <name evidence="1" type="ORF">LIER_40652</name>
</gene>
<reference evidence="1 2" key="1">
    <citation type="submission" date="2024-01" db="EMBL/GenBank/DDBJ databases">
        <title>The complete chloroplast genome sequence of Lithospermum erythrorhizon: insights into the phylogenetic relationship among Boraginaceae species and the maternal lineages of purple gromwells.</title>
        <authorList>
            <person name="Okada T."/>
            <person name="Watanabe K."/>
        </authorList>
    </citation>
    <scope>NUCLEOTIDE SEQUENCE [LARGE SCALE GENOMIC DNA]</scope>
</reference>
<sequence length="87" mass="9474">MSLTNLVNATSLPLEIYLQQLGLGSLGPCLSSQVSGTSGHVCKTTPSKIDVEKKAKTCKQESKLFNCHILSIRWEKEMPVIKANNAD</sequence>
<keyword evidence="2" id="KW-1185">Reference proteome</keyword>
<evidence type="ECO:0000313" key="1">
    <source>
        <dbReference type="EMBL" id="GAA0168854.1"/>
    </source>
</evidence>
<organism evidence="1 2">
    <name type="scientific">Lithospermum erythrorhizon</name>
    <name type="common">Purple gromwell</name>
    <name type="synonym">Lithospermum officinale var. erythrorhizon</name>
    <dbReference type="NCBI Taxonomy" id="34254"/>
    <lineage>
        <taxon>Eukaryota</taxon>
        <taxon>Viridiplantae</taxon>
        <taxon>Streptophyta</taxon>
        <taxon>Embryophyta</taxon>
        <taxon>Tracheophyta</taxon>
        <taxon>Spermatophyta</taxon>
        <taxon>Magnoliopsida</taxon>
        <taxon>eudicotyledons</taxon>
        <taxon>Gunneridae</taxon>
        <taxon>Pentapetalae</taxon>
        <taxon>asterids</taxon>
        <taxon>lamiids</taxon>
        <taxon>Boraginales</taxon>
        <taxon>Boraginaceae</taxon>
        <taxon>Boraginoideae</taxon>
        <taxon>Lithospermeae</taxon>
        <taxon>Lithospermum</taxon>
    </lineage>
</organism>
<proteinExistence type="predicted"/>
<name>A0AAV3QXU3_LITER</name>
<dbReference type="EMBL" id="BAABME010023800">
    <property type="protein sequence ID" value="GAA0168854.1"/>
    <property type="molecule type" value="Genomic_DNA"/>
</dbReference>